<feature type="compositionally biased region" description="Basic and acidic residues" evidence="1">
    <location>
        <begin position="10"/>
        <end position="25"/>
    </location>
</feature>
<accession>K0S4E1</accession>
<protein>
    <submittedName>
        <fullName evidence="2">Uncharacterized protein</fullName>
    </submittedName>
</protein>
<evidence type="ECO:0000313" key="2">
    <source>
        <dbReference type="EMBL" id="EJK60135.1"/>
    </source>
</evidence>
<feature type="region of interest" description="Disordered" evidence="1">
    <location>
        <begin position="1"/>
        <end position="134"/>
    </location>
</feature>
<reference evidence="2 3" key="1">
    <citation type="journal article" date="2012" name="Genome Biol.">
        <title>Genome and low-iron response of an oceanic diatom adapted to chronic iron limitation.</title>
        <authorList>
            <person name="Lommer M."/>
            <person name="Specht M."/>
            <person name="Roy A.S."/>
            <person name="Kraemer L."/>
            <person name="Andreson R."/>
            <person name="Gutowska M.A."/>
            <person name="Wolf J."/>
            <person name="Bergner S.V."/>
            <person name="Schilhabel M.B."/>
            <person name="Klostermeier U.C."/>
            <person name="Beiko R.G."/>
            <person name="Rosenstiel P."/>
            <person name="Hippler M."/>
            <person name="Laroche J."/>
        </authorList>
    </citation>
    <scope>NUCLEOTIDE SEQUENCE [LARGE SCALE GENOMIC DNA]</scope>
    <source>
        <strain evidence="2 3">CCMP1005</strain>
    </source>
</reference>
<evidence type="ECO:0000313" key="3">
    <source>
        <dbReference type="Proteomes" id="UP000266841"/>
    </source>
</evidence>
<feature type="compositionally biased region" description="Basic and acidic residues" evidence="1">
    <location>
        <begin position="33"/>
        <end position="82"/>
    </location>
</feature>
<sequence length="162" mass="18078">MLTESAEAARAGRVEAEPSEADRRSRLIIRGGGGEDSREADRVESRGRPSRVDRVEADRVEADEADQVDRGEDGPSRGHDLMSDDEVLGAGGLDRLDFDKSDKEQQQQTQVEETQTEETQEEATQPGDTQPNQQVRTLARQMNVERIARGFEERQRAAAEEK</sequence>
<evidence type="ECO:0000256" key="1">
    <source>
        <dbReference type="SAM" id="MobiDB-lite"/>
    </source>
</evidence>
<dbReference type="EMBL" id="AGNL01021486">
    <property type="protein sequence ID" value="EJK60135.1"/>
    <property type="molecule type" value="Genomic_DNA"/>
</dbReference>
<keyword evidence="3" id="KW-1185">Reference proteome</keyword>
<gene>
    <name evidence="2" type="ORF">THAOC_19567</name>
</gene>
<name>K0S4E1_THAOC</name>
<dbReference type="AlphaFoldDB" id="K0S4E1"/>
<proteinExistence type="predicted"/>
<dbReference type="Proteomes" id="UP000266841">
    <property type="component" value="Unassembled WGS sequence"/>
</dbReference>
<organism evidence="2 3">
    <name type="scientific">Thalassiosira oceanica</name>
    <name type="common">Marine diatom</name>
    <dbReference type="NCBI Taxonomy" id="159749"/>
    <lineage>
        <taxon>Eukaryota</taxon>
        <taxon>Sar</taxon>
        <taxon>Stramenopiles</taxon>
        <taxon>Ochrophyta</taxon>
        <taxon>Bacillariophyta</taxon>
        <taxon>Coscinodiscophyceae</taxon>
        <taxon>Thalassiosirophycidae</taxon>
        <taxon>Thalassiosirales</taxon>
        <taxon>Thalassiosiraceae</taxon>
        <taxon>Thalassiosira</taxon>
    </lineage>
</organism>
<feature type="compositionally biased region" description="Basic and acidic residues" evidence="1">
    <location>
        <begin position="94"/>
        <end position="105"/>
    </location>
</feature>
<comment type="caution">
    <text evidence="2">The sequence shown here is derived from an EMBL/GenBank/DDBJ whole genome shotgun (WGS) entry which is preliminary data.</text>
</comment>